<sequence length="304" mass="32659">MPCHTSYTLSEVLFTTLLPVTYSSTQYAVFPVFTANLAGTGQRERRGLGEGKVEGRSLSTALPFPTTVVHPGKVQALPTPAPQLPPSLLHQLYERQAPFLGINCTADLGFRETFVNSYLFEAGQCATPVCSSFSALYCTDTDFPYFHRSNCGTCFSTPEAGFTTGNITAASFFVSLTSSALYALTTTSLSSSIGYESREVPVSSNCGLSPGAYAGIALGAILFISLLGGLVVVFLLRRRHRTPPQTIPPPPNDQLFSKDTTEIVHREVMPTLESDLGGAGGREEYQYVVAGESEEEGRRGANIN</sequence>
<feature type="signal peptide" evidence="2">
    <location>
        <begin position="1"/>
        <end position="23"/>
    </location>
</feature>
<feature type="transmembrane region" description="Helical" evidence="1">
    <location>
        <begin position="212"/>
        <end position="236"/>
    </location>
</feature>
<evidence type="ECO:0000313" key="3">
    <source>
        <dbReference type="EMBL" id="ORY88431.1"/>
    </source>
</evidence>
<reference evidence="3 4" key="1">
    <citation type="submission" date="2016-07" db="EMBL/GenBank/DDBJ databases">
        <title>Pervasive Adenine N6-methylation of Active Genes in Fungi.</title>
        <authorList>
            <consortium name="DOE Joint Genome Institute"/>
            <person name="Mondo S.J."/>
            <person name="Dannebaum R.O."/>
            <person name="Kuo R.C."/>
            <person name="Labutti K."/>
            <person name="Haridas S."/>
            <person name="Kuo A."/>
            <person name="Salamov A."/>
            <person name="Ahrendt S.R."/>
            <person name="Lipzen A."/>
            <person name="Sullivan W."/>
            <person name="Andreopoulos W.B."/>
            <person name="Clum A."/>
            <person name="Lindquist E."/>
            <person name="Daum C."/>
            <person name="Ramamoorthy G.K."/>
            <person name="Gryganskyi A."/>
            <person name="Culley D."/>
            <person name="Magnuson J.K."/>
            <person name="James T.Y."/>
            <person name="O'Malley M.A."/>
            <person name="Stajich J.E."/>
            <person name="Spatafora J.W."/>
            <person name="Visel A."/>
            <person name="Grigoriev I.V."/>
        </authorList>
    </citation>
    <scope>NUCLEOTIDE SEQUENCE [LARGE SCALE GENOMIC DNA]</scope>
    <source>
        <strain evidence="3 4">62-1032</strain>
    </source>
</reference>
<evidence type="ECO:0000256" key="1">
    <source>
        <dbReference type="SAM" id="Phobius"/>
    </source>
</evidence>
<keyword evidence="4" id="KW-1185">Reference proteome</keyword>
<dbReference type="CDD" id="cd12087">
    <property type="entry name" value="TM_EGFR-like"/>
    <property type="match status" value="1"/>
</dbReference>
<organism evidence="3 4">
    <name type="scientific">Leucosporidium creatinivorum</name>
    <dbReference type="NCBI Taxonomy" id="106004"/>
    <lineage>
        <taxon>Eukaryota</taxon>
        <taxon>Fungi</taxon>
        <taxon>Dikarya</taxon>
        <taxon>Basidiomycota</taxon>
        <taxon>Pucciniomycotina</taxon>
        <taxon>Microbotryomycetes</taxon>
        <taxon>Leucosporidiales</taxon>
        <taxon>Leucosporidium</taxon>
    </lineage>
</organism>
<keyword evidence="2" id="KW-0732">Signal</keyword>
<accession>A0A1Y2FWQ9</accession>
<dbReference type="AlphaFoldDB" id="A0A1Y2FWQ9"/>
<feature type="chain" id="PRO_5012033707" evidence="2">
    <location>
        <begin position="24"/>
        <end position="304"/>
    </location>
</feature>
<dbReference type="InParanoid" id="A0A1Y2FWQ9"/>
<keyword evidence="1" id="KW-0472">Membrane</keyword>
<keyword evidence="1" id="KW-1133">Transmembrane helix</keyword>
<evidence type="ECO:0000256" key="2">
    <source>
        <dbReference type="SAM" id="SignalP"/>
    </source>
</evidence>
<dbReference type="Proteomes" id="UP000193467">
    <property type="component" value="Unassembled WGS sequence"/>
</dbReference>
<evidence type="ECO:0000313" key="4">
    <source>
        <dbReference type="Proteomes" id="UP000193467"/>
    </source>
</evidence>
<proteinExistence type="predicted"/>
<comment type="caution">
    <text evidence="3">The sequence shown here is derived from an EMBL/GenBank/DDBJ whole genome shotgun (WGS) entry which is preliminary data.</text>
</comment>
<protein>
    <submittedName>
        <fullName evidence="3">Uncharacterized protein</fullName>
    </submittedName>
</protein>
<keyword evidence="1" id="KW-0812">Transmembrane</keyword>
<name>A0A1Y2FWQ9_9BASI</name>
<dbReference type="EMBL" id="MCGR01000010">
    <property type="protein sequence ID" value="ORY88431.1"/>
    <property type="molecule type" value="Genomic_DNA"/>
</dbReference>
<gene>
    <name evidence="3" type="ORF">BCR35DRAFT_301557</name>
</gene>